<evidence type="ECO:0000256" key="3">
    <source>
        <dbReference type="ARBA" id="ARBA00022741"/>
    </source>
</evidence>
<dbReference type="Proteomes" id="UP000181901">
    <property type="component" value="Unassembled WGS sequence"/>
</dbReference>
<evidence type="ECO:0000256" key="4">
    <source>
        <dbReference type="ARBA" id="ARBA00022840"/>
    </source>
</evidence>
<dbReference type="InterPro" id="IPR017871">
    <property type="entry name" value="ABC_transporter-like_CS"/>
</dbReference>
<reference evidence="8 9" key="1">
    <citation type="submission" date="2015-09" db="EMBL/GenBank/DDBJ databases">
        <title>Genome of Desulfovibrio dechloracetivorans BerOc1, a mercury methylating strain isolated from highly hydrocarbons and metals contaminated coastal sediments.</title>
        <authorList>
            <person name="Goni Urriza M."/>
            <person name="Gassie C."/>
            <person name="Bouchez O."/>
            <person name="Klopp C."/>
            <person name="Ranchou-Peyruse A."/>
            <person name="Remy G."/>
        </authorList>
    </citation>
    <scope>NUCLEOTIDE SEQUENCE [LARGE SCALE GENOMIC DNA]</scope>
    <source>
        <strain evidence="8 9">BerOc1</strain>
    </source>
</reference>
<dbReference type="Gene3D" id="3.40.50.300">
    <property type="entry name" value="P-loop containing nucleotide triphosphate hydrolases"/>
    <property type="match status" value="1"/>
</dbReference>
<comment type="caution">
    <text evidence="8">The sequence shown here is derived from an EMBL/GenBank/DDBJ whole genome shotgun (WGS) entry which is preliminary data.</text>
</comment>
<keyword evidence="1" id="KW-0813">Transport</keyword>
<dbReference type="RefSeq" id="WP_071546872.1">
    <property type="nucleotide sequence ID" value="NZ_LKAQ01000004.1"/>
</dbReference>
<protein>
    <submittedName>
        <fullName evidence="8">Phosphate-import ATP-binding protein PhnC</fullName>
        <ecNumber evidence="8">3.6.3.27</ecNumber>
    </submittedName>
</protein>
<dbReference type="EC" id="3.6.3.27" evidence="8"/>
<dbReference type="OrthoDB" id="9809450at2"/>
<feature type="domain" description="ABC transporter" evidence="7">
    <location>
        <begin position="23"/>
        <end position="262"/>
    </location>
</feature>
<accession>A0A1J5MZG7</accession>
<evidence type="ECO:0000256" key="5">
    <source>
        <dbReference type="ARBA" id="ARBA00022967"/>
    </source>
</evidence>
<name>A0A1J5MZG7_9BACT</name>
<gene>
    <name evidence="8" type="primary">phnC_2</name>
    <name evidence="8" type="ORF">BerOc1_03338</name>
</gene>
<evidence type="ECO:0000313" key="8">
    <source>
        <dbReference type="EMBL" id="OIQ51386.1"/>
    </source>
</evidence>
<keyword evidence="8" id="KW-0378">Hydrolase</keyword>
<dbReference type="InterPro" id="IPR003593">
    <property type="entry name" value="AAA+_ATPase"/>
</dbReference>
<dbReference type="AlphaFoldDB" id="A0A1J5MZG7"/>
<keyword evidence="2" id="KW-1003">Cell membrane</keyword>
<dbReference type="GO" id="GO:0016020">
    <property type="term" value="C:membrane"/>
    <property type="evidence" value="ECO:0007669"/>
    <property type="project" value="InterPro"/>
</dbReference>
<dbReference type="CDD" id="cd03256">
    <property type="entry name" value="ABC_PhnC_transporter"/>
    <property type="match status" value="1"/>
</dbReference>
<sequence length="264" mass="28848">MLKFNTSAGEDSPAALAGDRLEIRVKGLVKSFGRATVLDGVDLAVNRGEAVALVGSNGAGKSTLLRCLLRLIEPSGGVVEMGGADVLSLNSSGLRRLRSKVGFVFQKHNLVPRLTALTNVLHGAQSRKRGPRVWWHMLATDGERQEAMRCLQLVGLSHVAEQRVDRLSGGQSQRVAIARALMQRPRIMFADEPVASLDPNAGEEVMRLFVELIRGRGLTLVYTSHSVRHALEYSDRVIGLRDGRIEMDSDSSDLNEATLRRIYG</sequence>
<keyword evidence="5" id="KW-1278">Translocase</keyword>
<dbReference type="Pfam" id="PF00005">
    <property type="entry name" value="ABC_tran"/>
    <property type="match status" value="1"/>
</dbReference>
<dbReference type="PANTHER" id="PTHR43166">
    <property type="entry name" value="AMINO ACID IMPORT ATP-BINDING PROTEIN"/>
    <property type="match status" value="1"/>
</dbReference>
<dbReference type="GO" id="GO:0016887">
    <property type="term" value="F:ATP hydrolysis activity"/>
    <property type="evidence" value="ECO:0007669"/>
    <property type="project" value="InterPro"/>
</dbReference>
<dbReference type="InterPro" id="IPR012693">
    <property type="entry name" value="ABC_transpr_PhnC"/>
</dbReference>
<dbReference type="GO" id="GO:0015416">
    <property type="term" value="F:ABC-type phosphonate transporter activity"/>
    <property type="evidence" value="ECO:0007669"/>
    <property type="project" value="InterPro"/>
</dbReference>
<keyword evidence="6" id="KW-0472">Membrane</keyword>
<dbReference type="PROSITE" id="PS50893">
    <property type="entry name" value="ABC_TRANSPORTER_2"/>
    <property type="match status" value="1"/>
</dbReference>
<dbReference type="PROSITE" id="PS00211">
    <property type="entry name" value="ABC_TRANSPORTER_1"/>
    <property type="match status" value="1"/>
</dbReference>
<evidence type="ECO:0000256" key="1">
    <source>
        <dbReference type="ARBA" id="ARBA00022448"/>
    </source>
</evidence>
<keyword evidence="3" id="KW-0547">Nucleotide-binding</keyword>
<keyword evidence="9" id="KW-1185">Reference proteome</keyword>
<dbReference type="InterPro" id="IPR050086">
    <property type="entry name" value="MetN_ABC_transporter-like"/>
</dbReference>
<proteinExistence type="predicted"/>
<evidence type="ECO:0000256" key="2">
    <source>
        <dbReference type="ARBA" id="ARBA00022475"/>
    </source>
</evidence>
<evidence type="ECO:0000313" key="9">
    <source>
        <dbReference type="Proteomes" id="UP000181901"/>
    </source>
</evidence>
<keyword evidence="4 8" id="KW-0067">ATP-binding</keyword>
<dbReference type="GO" id="GO:0005524">
    <property type="term" value="F:ATP binding"/>
    <property type="evidence" value="ECO:0007669"/>
    <property type="project" value="UniProtKB-KW"/>
</dbReference>
<evidence type="ECO:0000256" key="6">
    <source>
        <dbReference type="ARBA" id="ARBA00023136"/>
    </source>
</evidence>
<dbReference type="InterPro" id="IPR027417">
    <property type="entry name" value="P-loop_NTPase"/>
</dbReference>
<organism evidence="8 9">
    <name type="scientific">Pseudodesulfovibrio hydrargyri</name>
    <dbReference type="NCBI Taxonomy" id="2125990"/>
    <lineage>
        <taxon>Bacteria</taxon>
        <taxon>Pseudomonadati</taxon>
        <taxon>Thermodesulfobacteriota</taxon>
        <taxon>Desulfovibrionia</taxon>
        <taxon>Desulfovibrionales</taxon>
        <taxon>Desulfovibrionaceae</taxon>
    </lineage>
</organism>
<dbReference type="SMART" id="SM00382">
    <property type="entry name" value="AAA"/>
    <property type="match status" value="1"/>
</dbReference>
<dbReference type="EMBL" id="LKAQ01000004">
    <property type="protein sequence ID" value="OIQ51386.1"/>
    <property type="molecule type" value="Genomic_DNA"/>
</dbReference>
<dbReference type="PANTHER" id="PTHR43166:SF6">
    <property type="entry name" value="PHOSPHONATES IMPORT ATP-BINDING PROTEIN PHNC"/>
    <property type="match status" value="1"/>
</dbReference>
<dbReference type="InterPro" id="IPR003439">
    <property type="entry name" value="ABC_transporter-like_ATP-bd"/>
</dbReference>
<dbReference type="SUPFAM" id="SSF52540">
    <property type="entry name" value="P-loop containing nucleoside triphosphate hydrolases"/>
    <property type="match status" value="1"/>
</dbReference>
<evidence type="ECO:0000259" key="7">
    <source>
        <dbReference type="PROSITE" id="PS50893"/>
    </source>
</evidence>